<comment type="caution">
    <text evidence="2">The sequence shown here is derived from an EMBL/GenBank/DDBJ whole genome shotgun (WGS) entry which is preliminary data.</text>
</comment>
<dbReference type="RefSeq" id="WP_167993285.1">
    <property type="nucleotide sequence ID" value="NZ_JAATJL010000001.1"/>
</dbReference>
<organism evidence="2 3">
    <name type="scientific">Arthrobacter pigmenti</name>
    <dbReference type="NCBI Taxonomy" id="271432"/>
    <lineage>
        <taxon>Bacteria</taxon>
        <taxon>Bacillati</taxon>
        <taxon>Actinomycetota</taxon>
        <taxon>Actinomycetes</taxon>
        <taxon>Micrococcales</taxon>
        <taxon>Micrococcaceae</taxon>
        <taxon>Arthrobacter</taxon>
    </lineage>
</organism>
<name>A0A846RU77_9MICC</name>
<dbReference type="Proteomes" id="UP000547458">
    <property type="component" value="Unassembled WGS sequence"/>
</dbReference>
<evidence type="ECO:0000256" key="1">
    <source>
        <dbReference type="SAM" id="MobiDB-lite"/>
    </source>
</evidence>
<dbReference type="AlphaFoldDB" id="A0A846RU77"/>
<reference evidence="2 3" key="1">
    <citation type="submission" date="2020-03" db="EMBL/GenBank/DDBJ databases">
        <title>Sequencing the genomes of 1000 actinobacteria strains.</title>
        <authorList>
            <person name="Klenk H.-P."/>
        </authorList>
    </citation>
    <scope>NUCLEOTIDE SEQUENCE [LARGE SCALE GENOMIC DNA]</scope>
    <source>
        <strain evidence="2 3">DSM 16403</strain>
    </source>
</reference>
<proteinExistence type="predicted"/>
<evidence type="ECO:0000313" key="2">
    <source>
        <dbReference type="EMBL" id="NJC22596.1"/>
    </source>
</evidence>
<feature type="region of interest" description="Disordered" evidence="1">
    <location>
        <begin position="67"/>
        <end position="96"/>
    </location>
</feature>
<sequence length="96" mass="10909">MVGRTAPAEATDLSERVCRLNTAQLCRAWRVSFLAVISAKTEQELEQLTQKRRFYLEELERRNPQGFAAWLNSNPRASSDPEPYLLDDANGRQGAQ</sequence>
<gene>
    <name evidence="2" type="ORF">BJ994_001672</name>
</gene>
<accession>A0A846RU77</accession>
<protein>
    <submittedName>
        <fullName evidence="2">Uncharacterized protein</fullName>
    </submittedName>
</protein>
<evidence type="ECO:0000313" key="3">
    <source>
        <dbReference type="Proteomes" id="UP000547458"/>
    </source>
</evidence>
<dbReference type="EMBL" id="JAATJL010000001">
    <property type="protein sequence ID" value="NJC22596.1"/>
    <property type="molecule type" value="Genomic_DNA"/>
</dbReference>
<keyword evidence="3" id="KW-1185">Reference proteome</keyword>